<feature type="domain" description="MBG" evidence="1">
    <location>
        <begin position="1"/>
        <end position="65"/>
    </location>
</feature>
<reference evidence="2" key="1">
    <citation type="submission" date="2009-09" db="EMBL/GenBank/DDBJ databases">
        <authorList>
            <person name="Weinstock G."/>
            <person name="Sodergren E."/>
            <person name="Clifton S."/>
            <person name="Fulton L."/>
            <person name="Fulton B."/>
            <person name="Courtney L."/>
            <person name="Fronick C."/>
            <person name="Harrison M."/>
            <person name="Strong C."/>
            <person name="Farmer C."/>
            <person name="Delahaunty K."/>
            <person name="Markovic C."/>
            <person name="Hall O."/>
            <person name="Minx P."/>
            <person name="Tomlinson C."/>
            <person name="Mitreva M."/>
            <person name="Nelson J."/>
            <person name="Hou S."/>
            <person name="Wollam A."/>
            <person name="Pepin K.H."/>
            <person name="Johnson M."/>
            <person name="Bhonagiri V."/>
            <person name="Nash W.E."/>
            <person name="Warren W."/>
            <person name="Chinwalla A."/>
            <person name="Mardis E.R."/>
            <person name="Wilson R.K."/>
        </authorList>
    </citation>
    <scope>NUCLEOTIDE SEQUENCE [LARGE SCALE GENOMIC DNA]</scope>
    <source>
        <strain evidence="2">DSM 20544</strain>
    </source>
</reference>
<dbReference type="InterPro" id="IPR041286">
    <property type="entry name" value="MBG_2"/>
</dbReference>
<dbReference type="Pfam" id="PF18676">
    <property type="entry name" value="MBG_2"/>
    <property type="match status" value="1"/>
</dbReference>
<evidence type="ECO:0000259" key="1">
    <source>
        <dbReference type="Pfam" id="PF18676"/>
    </source>
</evidence>
<comment type="caution">
    <text evidence="2">The sequence shown here is derived from an EMBL/GenBank/DDBJ whole genome shotgun (WGS) entry which is preliminary data.</text>
</comment>
<accession>C9KMR0</accession>
<evidence type="ECO:0000313" key="3">
    <source>
        <dbReference type="Proteomes" id="UP000003671"/>
    </source>
</evidence>
<keyword evidence="3" id="KW-1185">Reference proteome</keyword>
<dbReference type="HOGENOM" id="CLU_2377711_0_0_9"/>
<evidence type="ECO:0000313" key="2">
    <source>
        <dbReference type="EMBL" id="EEX68825.1"/>
    </source>
</evidence>
<dbReference type="PATRIC" id="fig|500635.8.peg.821"/>
<dbReference type="AlphaFoldDB" id="C9KMR0"/>
<feature type="non-terminal residue" evidence="2">
    <location>
        <position position="1"/>
    </location>
</feature>
<organism evidence="2 3">
    <name type="scientific">Mitsuokella multacida DSM 20544</name>
    <dbReference type="NCBI Taxonomy" id="500635"/>
    <lineage>
        <taxon>Bacteria</taxon>
        <taxon>Bacillati</taxon>
        <taxon>Bacillota</taxon>
        <taxon>Negativicutes</taxon>
        <taxon>Selenomonadales</taxon>
        <taxon>Selenomonadaceae</taxon>
        <taxon>Mitsuokella</taxon>
    </lineage>
</organism>
<proteinExistence type="predicted"/>
<name>C9KMR0_9FIRM</name>
<gene>
    <name evidence="2" type="ORF">MITSMUL_04498</name>
</gene>
<sequence length="94" mass="10177">GTVDKAFTSDIQGLTNGDDASIVNLTYATKGYLSNTKTNDVGDYDINTSVNELKNYDVKTNTAKLHINKAALFVNTDDKTTTYGTVDKAFTSDI</sequence>
<dbReference type="GeneID" id="93481520"/>
<dbReference type="EMBL" id="ABWK02000015">
    <property type="protein sequence ID" value="EEX68825.1"/>
    <property type="molecule type" value="Genomic_DNA"/>
</dbReference>
<dbReference type="Proteomes" id="UP000003671">
    <property type="component" value="Unassembled WGS sequence"/>
</dbReference>
<dbReference type="RefSeq" id="WP_005841173.1">
    <property type="nucleotide sequence ID" value="NZ_GG697141.2"/>
</dbReference>
<protein>
    <recommendedName>
        <fullName evidence="1">MBG domain-containing protein</fullName>
    </recommendedName>
</protein>